<sequence>MSVPPHNLENVPDQLGYLVLNQEGAVLSSAGDLENDERTARILLNMVRLACKVRISEDKLDFFKRLSVIFDSFLYVATISNHRIYISKRKLMPKDPVQA</sequence>
<comment type="similarity">
    <text evidence="2">Belongs to the LAMTOR4 family.</text>
</comment>
<comment type="subcellular location">
    <subcellularLocation>
        <location evidence="1">Lysosome</location>
    </subcellularLocation>
</comment>
<keyword evidence="6" id="KW-1185">Reference proteome</keyword>
<reference evidence="5" key="1">
    <citation type="submission" date="2021-10" db="EMBL/GenBank/DDBJ databases">
        <title>Tropical sea cucumber genome reveals ecological adaptation and Cuvierian tubules defense mechanism.</title>
        <authorList>
            <person name="Chen T."/>
        </authorList>
    </citation>
    <scope>NUCLEOTIDE SEQUENCE</scope>
    <source>
        <strain evidence="5">Nanhai2018</strain>
        <tissue evidence="5">Muscle</tissue>
    </source>
</reference>
<dbReference type="EMBL" id="JAIZAY010000013">
    <property type="protein sequence ID" value="KAJ8031145.1"/>
    <property type="molecule type" value="Genomic_DNA"/>
</dbReference>
<accession>A0A9Q1BR75</accession>
<dbReference type="GO" id="GO:0071986">
    <property type="term" value="C:Ragulator complex"/>
    <property type="evidence" value="ECO:0007669"/>
    <property type="project" value="InterPro"/>
</dbReference>
<evidence type="ECO:0000256" key="1">
    <source>
        <dbReference type="ARBA" id="ARBA00004371"/>
    </source>
</evidence>
<evidence type="ECO:0000256" key="2">
    <source>
        <dbReference type="ARBA" id="ARBA00010627"/>
    </source>
</evidence>
<evidence type="ECO:0000313" key="5">
    <source>
        <dbReference type="EMBL" id="KAJ8031145.1"/>
    </source>
</evidence>
<dbReference type="AlphaFoldDB" id="A0A9Q1BR75"/>
<dbReference type="GO" id="GO:0071230">
    <property type="term" value="P:cellular response to amino acid stimulus"/>
    <property type="evidence" value="ECO:0007669"/>
    <property type="project" value="InterPro"/>
</dbReference>
<dbReference type="InterPro" id="IPR034601">
    <property type="entry name" value="LAMTOR4"/>
</dbReference>
<evidence type="ECO:0000256" key="4">
    <source>
        <dbReference type="ARBA" id="ARBA00032690"/>
    </source>
</evidence>
<dbReference type="GO" id="GO:0005764">
    <property type="term" value="C:lysosome"/>
    <property type="evidence" value="ECO:0007669"/>
    <property type="project" value="UniProtKB-SubCell"/>
</dbReference>
<dbReference type="OrthoDB" id="275011at2759"/>
<name>A0A9Q1BR75_HOLLE</name>
<dbReference type="PANTHER" id="PTHR33967:SF1">
    <property type="entry name" value="RAGULATOR COMPLEX PROTEIN LAMTOR4"/>
    <property type="match status" value="1"/>
</dbReference>
<evidence type="ECO:0000256" key="3">
    <source>
        <dbReference type="ARBA" id="ARBA00023228"/>
    </source>
</evidence>
<evidence type="ECO:0000313" key="6">
    <source>
        <dbReference type="Proteomes" id="UP001152320"/>
    </source>
</evidence>
<proteinExistence type="inferred from homology"/>
<protein>
    <recommendedName>
        <fullName evidence="4">Late endosomal/lysosomal adaptor and MAPK and MTOR activator 4</fullName>
    </recommendedName>
</protein>
<dbReference type="PANTHER" id="PTHR33967">
    <property type="entry name" value="RAGULATOR COMPLEX PROTEIN LAMTOR4"/>
    <property type="match status" value="1"/>
</dbReference>
<keyword evidence="3" id="KW-0458">Lysosome</keyword>
<organism evidence="5 6">
    <name type="scientific">Holothuria leucospilota</name>
    <name type="common">Black long sea cucumber</name>
    <name type="synonym">Mertensiothuria leucospilota</name>
    <dbReference type="NCBI Taxonomy" id="206669"/>
    <lineage>
        <taxon>Eukaryota</taxon>
        <taxon>Metazoa</taxon>
        <taxon>Echinodermata</taxon>
        <taxon>Eleutherozoa</taxon>
        <taxon>Echinozoa</taxon>
        <taxon>Holothuroidea</taxon>
        <taxon>Aspidochirotacea</taxon>
        <taxon>Aspidochirotida</taxon>
        <taxon>Holothuriidae</taxon>
        <taxon>Holothuria</taxon>
    </lineage>
</organism>
<gene>
    <name evidence="5" type="ORF">HOLleu_27783</name>
</gene>
<dbReference type="Proteomes" id="UP001152320">
    <property type="component" value="Chromosome 13"/>
</dbReference>
<comment type="caution">
    <text evidence="5">The sequence shown here is derived from an EMBL/GenBank/DDBJ whole genome shotgun (WGS) entry which is preliminary data.</text>
</comment>
<dbReference type="GO" id="GO:0032008">
    <property type="term" value="P:positive regulation of TOR signaling"/>
    <property type="evidence" value="ECO:0007669"/>
    <property type="project" value="InterPro"/>
</dbReference>
<dbReference type="GO" id="GO:0005085">
    <property type="term" value="F:guanyl-nucleotide exchange factor activity"/>
    <property type="evidence" value="ECO:0007669"/>
    <property type="project" value="TreeGrafter"/>
</dbReference>